<evidence type="ECO:0000313" key="2">
    <source>
        <dbReference type="EMBL" id="MFC7191424.1"/>
    </source>
</evidence>
<dbReference type="GeneID" id="76201155"/>
<dbReference type="EMBL" id="JBHTAX010000001">
    <property type="protein sequence ID" value="MFC7191424.1"/>
    <property type="molecule type" value="Genomic_DNA"/>
</dbReference>
<sequence length="61" mass="6910">MVRKLGRRSELAVNFLVSLIVGYWIWGREEGDEHLRKSILSNFVGTIGMLIGYKLADRTSG</sequence>
<reference evidence="2 3" key="1">
    <citation type="journal article" date="2019" name="Int. J. Syst. Evol. Microbiol.">
        <title>The Global Catalogue of Microorganisms (GCM) 10K type strain sequencing project: providing services to taxonomists for standard genome sequencing and annotation.</title>
        <authorList>
            <consortium name="The Broad Institute Genomics Platform"/>
            <consortium name="The Broad Institute Genome Sequencing Center for Infectious Disease"/>
            <person name="Wu L."/>
            <person name="Ma J."/>
        </authorList>
    </citation>
    <scope>NUCLEOTIDE SEQUENCE [LARGE SCALE GENOMIC DNA]</scope>
    <source>
        <strain evidence="2 3">RDMS1</strain>
    </source>
</reference>
<keyword evidence="1" id="KW-0812">Transmembrane</keyword>
<name>A0ABD5YPZ0_9EURY</name>
<dbReference type="RefSeq" id="WP_248909106.1">
    <property type="nucleotide sequence ID" value="NZ_CP109979.1"/>
</dbReference>
<keyword evidence="3" id="KW-1185">Reference proteome</keyword>
<dbReference type="Proteomes" id="UP001596417">
    <property type="component" value="Unassembled WGS sequence"/>
</dbReference>
<feature type="transmembrane region" description="Helical" evidence="1">
    <location>
        <begin position="12"/>
        <end position="27"/>
    </location>
</feature>
<keyword evidence="1" id="KW-0472">Membrane</keyword>
<dbReference type="AlphaFoldDB" id="A0ABD5YPZ0"/>
<gene>
    <name evidence="2" type="ORF">ACFQL7_17540</name>
</gene>
<keyword evidence="1" id="KW-1133">Transmembrane helix</keyword>
<organism evidence="2 3">
    <name type="scientific">Halocatena marina</name>
    <dbReference type="NCBI Taxonomy" id="2934937"/>
    <lineage>
        <taxon>Archaea</taxon>
        <taxon>Methanobacteriati</taxon>
        <taxon>Methanobacteriota</taxon>
        <taxon>Stenosarchaea group</taxon>
        <taxon>Halobacteria</taxon>
        <taxon>Halobacteriales</taxon>
        <taxon>Natronomonadaceae</taxon>
        <taxon>Halocatena</taxon>
    </lineage>
</organism>
<comment type="caution">
    <text evidence="2">The sequence shown here is derived from an EMBL/GenBank/DDBJ whole genome shotgun (WGS) entry which is preliminary data.</text>
</comment>
<evidence type="ECO:0000313" key="3">
    <source>
        <dbReference type="Proteomes" id="UP001596417"/>
    </source>
</evidence>
<feature type="transmembrane region" description="Helical" evidence="1">
    <location>
        <begin position="39"/>
        <end position="56"/>
    </location>
</feature>
<accession>A0ABD5YPZ0</accession>
<evidence type="ECO:0000256" key="1">
    <source>
        <dbReference type="SAM" id="Phobius"/>
    </source>
</evidence>
<proteinExistence type="predicted"/>
<protein>
    <submittedName>
        <fullName evidence="2">Uncharacterized protein</fullName>
    </submittedName>
</protein>